<comment type="caution">
    <text evidence="2">The sequence shown here is derived from an EMBL/GenBank/DDBJ whole genome shotgun (WGS) entry which is preliminary data.</text>
</comment>
<evidence type="ECO:0000256" key="1">
    <source>
        <dbReference type="SAM" id="MobiDB-lite"/>
    </source>
</evidence>
<dbReference type="Proteomes" id="UP000239480">
    <property type="component" value="Unassembled WGS sequence"/>
</dbReference>
<sequence>MYMRSVCRSGAGRQQHELTGCVFCHVALERKSLAGRKNGMGGLVSVQPSPKGTGPWLGAMPHAVTPSGPARP</sequence>
<keyword evidence="3" id="KW-1185">Reference proteome</keyword>
<evidence type="ECO:0000313" key="2">
    <source>
        <dbReference type="EMBL" id="PRY22603.1"/>
    </source>
</evidence>
<proteinExistence type="predicted"/>
<dbReference type="AlphaFoldDB" id="A0A2T0RNB3"/>
<gene>
    <name evidence="2" type="ORF">CLV78_106143</name>
</gene>
<protein>
    <submittedName>
        <fullName evidence="2">Uncharacterized protein</fullName>
    </submittedName>
</protein>
<evidence type="ECO:0000313" key="3">
    <source>
        <dbReference type="Proteomes" id="UP000239480"/>
    </source>
</evidence>
<dbReference type="EMBL" id="PVTD01000006">
    <property type="protein sequence ID" value="PRY22603.1"/>
    <property type="molecule type" value="Genomic_DNA"/>
</dbReference>
<feature type="region of interest" description="Disordered" evidence="1">
    <location>
        <begin position="37"/>
        <end position="72"/>
    </location>
</feature>
<reference evidence="2 3" key="1">
    <citation type="submission" date="2018-03" db="EMBL/GenBank/DDBJ databases">
        <title>Genomic Encyclopedia of Archaeal and Bacterial Type Strains, Phase II (KMG-II): from individual species to whole genera.</title>
        <authorList>
            <person name="Goeker M."/>
        </authorList>
    </citation>
    <scope>NUCLEOTIDE SEQUENCE [LARGE SCALE GENOMIC DNA]</scope>
    <source>
        <strain evidence="2 3">DSM 29328</strain>
    </source>
</reference>
<accession>A0A2T0RNB3</accession>
<organism evidence="2 3">
    <name type="scientific">Aliiruegeria haliotis</name>
    <dbReference type="NCBI Taxonomy" id="1280846"/>
    <lineage>
        <taxon>Bacteria</taxon>
        <taxon>Pseudomonadati</taxon>
        <taxon>Pseudomonadota</taxon>
        <taxon>Alphaproteobacteria</taxon>
        <taxon>Rhodobacterales</taxon>
        <taxon>Roseobacteraceae</taxon>
        <taxon>Aliiruegeria</taxon>
    </lineage>
</organism>
<name>A0A2T0RNB3_9RHOB</name>